<evidence type="ECO:0000259" key="2">
    <source>
        <dbReference type="Pfam" id="PF00432"/>
    </source>
</evidence>
<organism evidence="3 4">
    <name type="scientific">Thalassoglobus neptunius</name>
    <dbReference type="NCBI Taxonomy" id="1938619"/>
    <lineage>
        <taxon>Bacteria</taxon>
        <taxon>Pseudomonadati</taxon>
        <taxon>Planctomycetota</taxon>
        <taxon>Planctomycetia</taxon>
        <taxon>Planctomycetales</taxon>
        <taxon>Planctomycetaceae</taxon>
        <taxon>Thalassoglobus</taxon>
    </lineage>
</organism>
<gene>
    <name evidence="3" type="ORF">KOR42_52000</name>
</gene>
<feature type="domain" description="Prenyltransferase alpha-alpha toroid" evidence="2">
    <location>
        <begin position="279"/>
        <end position="338"/>
    </location>
</feature>
<dbReference type="CDD" id="cd00688">
    <property type="entry name" value="ISOPREN_C2_like"/>
    <property type="match status" value="1"/>
</dbReference>
<feature type="domain" description="Prenyltransferase alpha-alpha toroid" evidence="2">
    <location>
        <begin position="35"/>
        <end position="158"/>
    </location>
</feature>
<evidence type="ECO:0000313" key="3">
    <source>
        <dbReference type="EMBL" id="TWT35105.1"/>
    </source>
</evidence>
<dbReference type="Gene3D" id="1.50.10.20">
    <property type="match status" value="2"/>
</dbReference>
<proteinExistence type="predicted"/>
<keyword evidence="1" id="KW-0677">Repeat</keyword>
<accession>A0A5C5VBU9</accession>
<comment type="caution">
    <text evidence="3">The sequence shown here is derived from an EMBL/GenBank/DDBJ whole genome shotgun (WGS) entry which is preliminary data.</text>
</comment>
<dbReference type="SUPFAM" id="SSF48239">
    <property type="entry name" value="Terpenoid cyclases/Protein prenyltransferases"/>
    <property type="match status" value="1"/>
</dbReference>
<feature type="domain" description="Prenyltransferase alpha-alpha toroid" evidence="2">
    <location>
        <begin position="168"/>
        <end position="265"/>
    </location>
</feature>
<reference evidence="3 4" key="1">
    <citation type="submission" date="2019-02" db="EMBL/GenBank/DDBJ databases">
        <title>Deep-cultivation of Planctomycetes and their phenomic and genomic characterization uncovers novel biology.</title>
        <authorList>
            <person name="Wiegand S."/>
            <person name="Jogler M."/>
            <person name="Boedeker C."/>
            <person name="Pinto D."/>
            <person name="Vollmers J."/>
            <person name="Rivas-Marin E."/>
            <person name="Kohn T."/>
            <person name="Peeters S.H."/>
            <person name="Heuer A."/>
            <person name="Rast P."/>
            <person name="Oberbeckmann S."/>
            <person name="Bunk B."/>
            <person name="Jeske O."/>
            <person name="Meyerdierks A."/>
            <person name="Storesund J.E."/>
            <person name="Kallscheuer N."/>
            <person name="Luecker S."/>
            <person name="Lage O.M."/>
            <person name="Pohl T."/>
            <person name="Merkel B.J."/>
            <person name="Hornburger P."/>
            <person name="Mueller R.-W."/>
            <person name="Bruemmer F."/>
            <person name="Labrenz M."/>
            <person name="Spormann A.M."/>
            <person name="Op Den Camp H."/>
            <person name="Overmann J."/>
            <person name="Amann R."/>
            <person name="Jetten M.S.M."/>
            <person name="Mascher T."/>
            <person name="Medema M.H."/>
            <person name="Devos D.P."/>
            <person name="Kaster A.-K."/>
            <person name="Ovreas L."/>
            <person name="Rohde M."/>
            <person name="Galperin M.Y."/>
            <person name="Jogler C."/>
        </authorList>
    </citation>
    <scope>NUCLEOTIDE SEQUENCE [LARGE SCALE GENOMIC DNA]</scope>
    <source>
        <strain evidence="3 4">KOR42</strain>
    </source>
</reference>
<keyword evidence="3" id="KW-0808">Transferase</keyword>
<keyword evidence="4" id="KW-1185">Reference proteome</keyword>
<dbReference type="InterPro" id="IPR008930">
    <property type="entry name" value="Terpenoid_cyclase/PrenylTrfase"/>
</dbReference>
<dbReference type="AlphaFoldDB" id="A0A5C5VBU9"/>
<dbReference type="Proteomes" id="UP000317243">
    <property type="component" value="Unassembled WGS sequence"/>
</dbReference>
<dbReference type="EMBL" id="SIHI01000071">
    <property type="protein sequence ID" value="TWT35105.1"/>
    <property type="molecule type" value="Genomic_DNA"/>
</dbReference>
<name>A0A5C5VBU9_9PLAN</name>
<sequence length="349" mass="38376">MSRQQILKVQLLVGIMSLCHLRFEVHGQDYTSADVDDSIVRAVKFLSSQQTDVGAWRTESWGESTAITSLAVMSFLAAGHVPGEGPYGEQINQGVRWVVEHQQPNGMLVHQQRSHGPMYSHGICTLMLAEVVGMMDEADEPIVRRALEKAILLILESQSIVKNDRHRGGWRYQTNSRDSDLSVTGWQVLALRAAKDIGCDVPAEAIDAAVDYVRNCAGRNDQGFGYQPGNGPTPTLTGTGITCLEVCGAHHSKEALGGAEWLAENPLRDRSSYFFYGAYYTGIGLFKIGGDVADLNHEHLVTLLLPQQDDDGGWTPRSGSERQAGRIYATSLAVLALAVEYRYLPIYQR</sequence>
<protein>
    <submittedName>
        <fullName evidence="3">Prenyltransferase and squalene oxidase repeat protein</fullName>
    </submittedName>
</protein>
<evidence type="ECO:0000256" key="1">
    <source>
        <dbReference type="ARBA" id="ARBA00022737"/>
    </source>
</evidence>
<dbReference type="Pfam" id="PF00432">
    <property type="entry name" value="Prenyltrans"/>
    <property type="match status" value="3"/>
</dbReference>
<evidence type="ECO:0000313" key="4">
    <source>
        <dbReference type="Proteomes" id="UP000317243"/>
    </source>
</evidence>
<dbReference type="InterPro" id="IPR001330">
    <property type="entry name" value="Prenyltrans"/>
</dbReference>
<dbReference type="RefSeq" id="WP_146512472.1">
    <property type="nucleotide sequence ID" value="NZ_SIHI01000071.1"/>
</dbReference>
<dbReference type="OrthoDB" id="265313at2"/>
<dbReference type="GO" id="GO:0016740">
    <property type="term" value="F:transferase activity"/>
    <property type="evidence" value="ECO:0007669"/>
    <property type="project" value="UniProtKB-KW"/>
</dbReference>